<proteinExistence type="predicted"/>
<dbReference type="PROSITE" id="PS50089">
    <property type="entry name" value="ZF_RING_2"/>
    <property type="match status" value="1"/>
</dbReference>
<dbReference type="InterPro" id="IPR002035">
    <property type="entry name" value="VWF_A"/>
</dbReference>
<evidence type="ECO:0008006" key="7">
    <source>
        <dbReference type="Google" id="ProtNLM"/>
    </source>
</evidence>
<evidence type="ECO:0000256" key="2">
    <source>
        <dbReference type="SAM" id="MobiDB-lite"/>
    </source>
</evidence>
<keyword evidence="6" id="KW-1185">Reference proteome</keyword>
<dbReference type="STRING" id="27342.A0A0H2S616"/>
<dbReference type="InParanoid" id="A0A0H2S616"/>
<dbReference type="GO" id="GO:0008270">
    <property type="term" value="F:zinc ion binding"/>
    <property type="evidence" value="ECO:0007669"/>
    <property type="project" value="UniProtKB-KW"/>
</dbReference>
<dbReference type="CDD" id="cd00198">
    <property type="entry name" value="vWFA"/>
    <property type="match status" value="1"/>
</dbReference>
<reference evidence="5 6" key="1">
    <citation type="submission" date="2015-04" db="EMBL/GenBank/DDBJ databases">
        <title>Complete genome sequence of Schizopora paradoxa KUC8140, a cosmopolitan wood degrader in East Asia.</title>
        <authorList>
            <consortium name="DOE Joint Genome Institute"/>
            <person name="Min B."/>
            <person name="Park H."/>
            <person name="Jang Y."/>
            <person name="Kim J.-J."/>
            <person name="Kim K.H."/>
            <person name="Pangilinan J."/>
            <person name="Lipzen A."/>
            <person name="Riley R."/>
            <person name="Grigoriev I.V."/>
            <person name="Spatafora J.W."/>
            <person name="Choi I.-G."/>
        </authorList>
    </citation>
    <scope>NUCLEOTIDE SEQUENCE [LARGE SCALE GENOMIC DNA]</scope>
    <source>
        <strain evidence="5 6">KUC8140</strain>
    </source>
</reference>
<dbReference type="SUPFAM" id="SSF57850">
    <property type="entry name" value="RING/U-box"/>
    <property type="match status" value="1"/>
</dbReference>
<dbReference type="EMBL" id="KQ085980">
    <property type="protein sequence ID" value="KLO12331.1"/>
    <property type="molecule type" value="Genomic_DNA"/>
</dbReference>
<evidence type="ECO:0000256" key="1">
    <source>
        <dbReference type="PROSITE-ProRule" id="PRU00175"/>
    </source>
</evidence>
<feature type="region of interest" description="Disordered" evidence="2">
    <location>
        <begin position="967"/>
        <end position="989"/>
    </location>
</feature>
<evidence type="ECO:0000259" key="3">
    <source>
        <dbReference type="PROSITE" id="PS50089"/>
    </source>
</evidence>
<sequence>MAEDLLIVTDATGSMTSYLASLRTALPEILSLSKLSGVFDRIGVLAYRDYEMPLEKVIEWSGWDNKDITTFAADLKAQSSHGADWPEAAKTGLSRVLEYCSTDPSRRTLVIWYADAPPHTYDAKNNNPTKEREVLASTPFGSDWVKLTNEAQKRQISVFSFIPSRGYGGMSYYQFLSDVTGGRCITIEQFNTLSRLTLDVILQWTGLFDWAKDESVNPKLHFSSKVHTYTHPLSERPTQFEDESGAVDYLSDTVPSHTSPVDLKEDIPVGPLAEKVGRRNAGKRFANQADTEYRELVYDLLLNQINTNVHALTYNPVFGQLWRAVCRDSSEVNASKKQGLFDAFSNQVGRISDATQKSAIQQWLEDSFDSSEEIEQIIGKAASTNPRVYLDLDSGIKLTRRELLEVSKSCYSGVLKNLVSIFTHLKLADETETLAPEQRSIPLSLSARDFFRILPHLVVPGTLFPVRAGFITAILALVTGVPFLREPATKLLENAKGKWLDLEIPENVSFECARFLLSAPKDVAIDDRERELYSAMRRYQLLQLNLRSPINTELPWTPEKTREVGDFKVLCSVCNIKRSVTIMGHERHGVCGLCLVNDNAEGAVEGKPCAGASEEETCWVECSSHSCRAQYVVENVGDLKVRPKCHFCRNQLPCPYLECTQCTNRVVMPTIYRSELQVVEDNFLCPSCKNPQRKSTQAQELSIEQLRPENGITWLGLQALPDLLEGKSAFKLAKAHGFEVFGPGPGDVEMRGTHSLTFNGKKVLNAEDVIAQVERRVEGGVVDFGCCPLCFEDVPREKLLSTCGRKGCKYAVDDSCLKNWYGANEQGKQLNLMQTVCPFCRRTPTVKILRRYNPGVAALGGLRDAIADKGWYYAWCTSCGFAKRAFERQCCEGNGLPAVNEFKCDDCSQEKGIRYTPCPKCGVVTAGCNHITCPCGQHFCYVCGKAETESTIYAHLSQEHGGFFDEANPDAEYEGSDDEGEAFEEDYFD</sequence>
<dbReference type="Gene3D" id="1.20.120.1750">
    <property type="match status" value="1"/>
</dbReference>
<dbReference type="SUPFAM" id="SSF53300">
    <property type="entry name" value="vWA-like"/>
    <property type="match status" value="1"/>
</dbReference>
<dbReference type="Proteomes" id="UP000053477">
    <property type="component" value="Unassembled WGS sequence"/>
</dbReference>
<evidence type="ECO:0000313" key="5">
    <source>
        <dbReference type="EMBL" id="KLO12331.1"/>
    </source>
</evidence>
<dbReference type="InterPro" id="IPR001841">
    <property type="entry name" value="Znf_RING"/>
</dbReference>
<feature type="domain" description="VWFA" evidence="4">
    <location>
        <begin position="4"/>
        <end position="201"/>
    </location>
</feature>
<dbReference type="InterPro" id="IPR036465">
    <property type="entry name" value="vWFA_dom_sf"/>
</dbReference>
<keyword evidence="1" id="KW-0863">Zinc-finger</keyword>
<dbReference type="OrthoDB" id="1431934at2759"/>
<keyword evidence="1" id="KW-0862">Zinc</keyword>
<feature type="domain" description="RING-type" evidence="3">
    <location>
        <begin position="787"/>
        <end position="841"/>
    </location>
</feature>
<keyword evidence="1" id="KW-0479">Metal-binding</keyword>
<organism evidence="5 6">
    <name type="scientific">Schizopora paradoxa</name>
    <dbReference type="NCBI Taxonomy" id="27342"/>
    <lineage>
        <taxon>Eukaryota</taxon>
        <taxon>Fungi</taxon>
        <taxon>Dikarya</taxon>
        <taxon>Basidiomycota</taxon>
        <taxon>Agaricomycotina</taxon>
        <taxon>Agaricomycetes</taxon>
        <taxon>Hymenochaetales</taxon>
        <taxon>Schizoporaceae</taxon>
        <taxon>Schizopora</taxon>
    </lineage>
</organism>
<evidence type="ECO:0000259" key="4">
    <source>
        <dbReference type="PROSITE" id="PS50234"/>
    </source>
</evidence>
<dbReference type="AlphaFoldDB" id="A0A0H2S616"/>
<name>A0A0H2S616_9AGAM</name>
<evidence type="ECO:0000313" key="6">
    <source>
        <dbReference type="Proteomes" id="UP000053477"/>
    </source>
</evidence>
<dbReference type="Pfam" id="PF26200">
    <property type="entry name" value="Rcat_RNF216"/>
    <property type="match status" value="1"/>
</dbReference>
<dbReference type="PROSITE" id="PS50234">
    <property type="entry name" value="VWFA"/>
    <property type="match status" value="1"/>
</dbReference>
<gene>
    <name evidence="5" type="ORF">SCHPADRAFT_829706</name>
</gene>
<dbReference type="Gene3D" id="3.40.50.410">
    <property type="entry name" value="von Willebrand factor, type A domain"/>
    <property type="match status" value="1"/>
</dbReference>
<accession>A0A0H2S616</accession>
<protein>
    <recommendedName>
        <fullName evidence="7">RING-type domain-containing protein</fullName>
    </recommendedName>
</protein>